<dbReference type="EMBL" id="FP929033">
    <property type="protein sequence ID" value="CBK67536.1"/>
    <property type="molecule type" value="Genomic_DNA"/>
</dbReference>
<protein>
    <submittedName>
        <fullName evidence="4">DNA or RNA helicases of superfamily II</fullName>
    </submittedName>
</protein>
<dbReference type="PROSITE" id="PS51194">
    <property type="entry name" value="HELICASE_CTER"/>
    <property type="match status" value="1"/>
</dbReference>
<sequence length="732" mass="84580">MLKDVKFKHSYSSGYDEPKEFFTEALIESSSFDLGLGFFSSSGIRSLAYGFALFIANGGKMRVIINHILSKEDKQAIENGQKHLFEDFECRVLSDIDKLTKTLSKENEHFFRCLSYLISINRIEFIATISTKGGLGHDKYGVFTDEKGCKVAFIGSANFSQSALELNGETITVFTSPDDNKRIAEYQTLFDRSWENDTPHLLHIPIDNVKTIICEKFPKTTIEELLDNSVNLRTDNSYSNTYIKPLSQRLLDKIELKEQEPRFPFPEERSIQINAYNAWISNGKKGVFAMATGSGKTVTALNCLRKQYKENGYYKAIIVVPTQALAVQWEKEAKAFNFQNIISTHTDKDWKNTLSRYTTRSLLDQSKSIIIITTYATFNRKDIQQFINKVKGLETFMYVADEAHNIGSPSSLKHLPHNIQWRIGLSATPERIYDDIGSEKLYEFFNSRPPEYTYRYTMKQAIEENILCHYDYYPIFVELTDSEMEEYEYISTQLRKFIDPDTGKYRPEADKLLLKRKRIIHKAENKKVAISNLLEDLKQKRKLDYTFVFVPEGYEPDYSERDSYNIDQEDIHIIDEYAQMFKDQGYSYHKYISGLDDAPGILKSFADGDIQILLSMKCLDEGVDIPRAEHAIFCSSTGNPRQFVQRRGRVLRKSKGKDKAKIWDLIVTPPNVMNDSIGIERNMFISEVKRIVNFAALADNQIDILYGDLKNYCEALRIDLFEMLEEENNNYK</sequence>
<dbReference type="Gene3D" id="3.30.870.10">
    <property type="entry name" value="Endonuclease Chain A"/>
    <property type="match status" value="1"/>
</dbReference>
<dbReference type="InterPro" id="IPR027417">
    <property type="entry name" value="P-loop_NTPase"/>
</dbReference>
<dbReference type="InterPro" id="IPR050742">
    <property type="entry name" value="Helicase_Restrict-Modif_Enz"/>
</dbReference>
<dbReference type="GO" id="GO:0004386">
    <property type="term" value="F:helicase activity"/>
    <property type="evidence" value="ECO:0007669"/>
    <property type="project" value="UniProtKB-KW"/>
</dbReference>
<dbReference type="SUPFAM" id="SSF56024">
    <property type="entry name" value="Phospholipase D/nuclease"/>
    <property type="match status" value="1"/>
</dbReference>
<dbReference type="InterPro" id="IPR006935">
    <property type="entry name" value="Helicase/UvrB_N"/>
</dbReference>
<dbReference type="Pfam" id="PF13091">
    <property type="entry name" value="PLDc_2"/>
    <property type="match status" value="1"/>
</dbReference>
<dbReference type="PANTHER" id="PTHR47396:SF1">
    <property type="entry name" value="ATP-DEPENDENT HELICASE IRC3-RELATED"/>
    <property type="match status" value="1"/>
</dbReference>
<dbReference type="eggNOG" id="COG1061">
    <property type="taxonomic scope" value="Bacteria"/>
</dbReference>
<organism evidence="4 5">
    <name type="scientific">Bacteroides xylanisolvens XB1A</name>
    <dbReference type="NCBI Taxonomy" id="657309"/>
    <lineage>
        <taxon>Bacteria</taxon>
        <taxon>Pseudomonadati</taxon>
        <taxon>Bacteroidota</taxon>
        <taxon>Bacteroidia</taxon>
        <taxon>Bacteroidales</taxon>
        <taxon>Bacteroidaceae</taxon>
        <taxon>Bacteroides</taxon>
    </lineage>
</organism>
<keyword evidence="4" id="KW-0347">Helicase</keyword>
<dbReference type="SMART" id="SM00490">
    <property type="entry name" value="HELICc"/>
    <property type="match status" value="1"/>
</dbReference>
<dbReference type="PROSITE" id="PS51192">
    <property type="entry name" value="HELICASE_ATP_BIND_1"/>
    <property type="match status" value="1"/>
</dbReference>
<dbReference type="SUPFAM" id="SSF52540">
    <property type="entry name" value="P-loop containing nucleoside triphosphate hydrolases"/>
    <property type="match status" value="1"/>
</dbReference>
<evidence type="ECO:0000259" key="2">
    <source>
        <dbReference type="PROSITE" id="PS51192"/>
    </source>
</evidence>
<evidence type="ECO:0000259" key="3">
    <source>
        <dbReference type="PROSITE" id="PS51194"/>
    </source>
</evidence>
<dbReference type="InterPro" id="IPR001736">
    <property type="entry name" value="PLipase_D/transphosphatidylase"/>
</dbReference>
<dbReference type="Gene3D" id="3.40.50.300">
    <property type="entry name" value="P-loop containing nucleotide triphosphate hydrolases"/>
    <property type="match status" value="2"/>
</dbReference>
<dbReference type="PROSITE" id="PS50035">
    <property type="entry name" value="PLD"/>
    <property type="match status" value="1"/>
</dbReference>
<feature type="domain" description="Helicase C-terminal" evidence="3">
    <location>
        <begin position="508"/>
        <end position="705"/>
    </location>
</feature>
<evidence type="ECO:0000313" key="4">
    <source>
        <dbReference type="EMBL" id="CBK67536.1"/>
    </source>
</evidence>
<dbReference type="AlphaFoldDB" id="D6CZD4"/>
<reference evidence="4 5" key="2">
    <citation type="submission" date="2010-03" db="EMBL/GenBank/DDBJ databases">
        <authorList>
            <person name="Pajon A."/>
        </authorList>
    </citation>
    <scope>NUCLEOTIDE SEQUENCE [LARGE SCALE GENOMIC DNA]</scope>
    <source>
        <strain evidence="4 5">XB1A</strain>
    </source>
</reference>
<dbReference type="HOGENOM" id="CLU_024175_0_0_10"/>
<dbReference type="PATRIC" id="fig|657309.4.peg.1277"/>
<proteinExistence type="predicted"/>
<dbReference type="Pfam" id="PF00271">
    <property type="entry name" value="Helicase_C"/>
    <property type="match status" value="1"/>
</dbReference>
<dbReference type="GO" id="GO:0003677">
    <property type="term" value="F:DNA binding"/>
    <property type="evidence" value="ECO:0007669"/>
    <property type="project" value="InterPro"/>
</dbReference>
<dbReference type="SMART" id="SM00487">
    <property type="entry name" value="DEXDc"/>
    <property type="match status" value="1"/>
</dbReference>
<feature type="domain" description="PLD phosphodiesterase" evidence="1">
    <location>
        <begin position="132"/>
        <end position="163"/>
    </location>
</feature>
<dbReference type="RefSeq" id="WP_015532019.1">
    <property type="nucleotide sequence ID" value="NC_021017.1"/>
</dbReference>
<dbReference type="Pfam" id="PF04851">
    <property type="entry name" value="ResIII"/>
    <property type="match status" value="1"/>
</dbReference>
<dbReference type="GO" id="GO:0005829">
    <property type="term" value="C:cytosol"/>
    <property type="evidence" value="ECO:0007669"/>
    <property type="project" value="TreeGrafter"/>
</dbReference>
<evidence type="ECO:0000259" key="1">
    <source>
        <dbReference type="PROSITE" id="PS50035"/>
    </source>
</evidence>
<evidence type="ECO:0000313" key="5">
    <source>
        <dbReference type="Proteomes" id="UP000008795"/>
    </source>
</evidence>
<feature type="domain" description="Helicase ATP-binding" evidence="2">
    <location>
        <begin position="277"/>
        <end position="447"/>
    </location>
</feature>
<reference evidence="4 5" key="1">
    <citation type="submission" date="2010-03" db="EMBL/GenBank/DDBJ databases">
        <title>The genome sequence of Bacteriodes xylanisolvens XB1A.</title>
        <authorList>
            <consortium name="metaHIT consortium -- http://www.metahit.eu/"/>
            <person name="Pajon A."/>
            <person name="Turner K."/>
            <person name="Parkhill J."/>
            <person name="Bernalier A."/>
        </authorList>
    </citation>
    <scope>NUCLEOTIDE SEQUENCE [LARGE SCALE GENOMIC DNA]</scope>
    <source>
        <strain evidence="4 5">XB1A</strain>
    </source>
</reference>
<dbReference type="InterPro" id="IPR025202">
    <property type="entry name" value="PLD-like_dom"/>
</dbReference>
<dbReference type="GO" id="GO:0005524">
    <property type="term" value="F:ATP binding"/>
    <property type="evidence" value="ECO:0007669"/>
    <property type="project" value="InterPro"/>
</dbReference>
<gene>
    <name evidence="4" type="ORF">BXY_24810</name>
</gene>
<dbReference type="GO" id="GO:0016787">
    <property type="term" value="F:hydrolase activity"/>
    <property type="evidence" value="ECO:0007669"/>
    <property type="project" value="InterPro"/>
</dbReference>
<dbReference type="PANTHER" id="PTHR47396">
    <property type="entry name" value="TYPE I RESTRICTION ENZYME ECOKI R PROTEIN"/>
    <property type="match status" value="1"/>
</dbReference>
<keyword evidence="4" id="KW-0378">Hydrolase</keyword>
<dbReference type="GO" id="GO:0006793">
    <property type="term" value="P:phosphorus metabolic process"/>
    <property type="evidence" value="ECO:0007669"/>
    <property type="project" value="UniProtKB-ARBA"/>
</dbReference>
<dbReference type="Proteomes" id="UP000008795">
    <property type="component" value="Chromosome"/>
</dbReference>
<accession>D6CZD4</accession>
<dbReference type="CDD" id="cd09179">
    <property type="entry name" value="PLDc_N_DEXD_a"/>
    <property type="match status" value="1"/>
</dbReference>
<keyword evidence="4" id="KW-0067">ATP-binding</keyword>
<dbReference type="KEGG" id="bxy:BXY_24810"/>
<dbReference type="InterPro" id="IPR001650">
    <property type="entry name" value="Helicase_C-like"/>
</dbReference>
<dbReference type="InterPro" id="IPR014001">
    <property type="entry name" value="Helicase_ATP-bd"/>
</dbReference>
<name>D6CZD4_9BACE</name>
<keyword evidence="4" id="KW-0547">Nucleotide-binding</keyword>